<dbReference type="EMBL" id="BRXW01000353">
    <property type="protein sequence ID" value="GMH47101.1"/>
    <property type="molecule type" value="Genomic_DNA"/>
</dbReference>
<feature type="compositionally biased region" description="Basic and acidic residues" evidence="2">
    <location>
        <begin position="227"/>
        <end position="249"/>
    </location>
</feature>
<feature type="region of interest" description="Disordered" evidence="2">
    <location>
        <begin position="218"/>
        <end position="252"/>
    </location>
</feature>
<feature type="coiled-coil region" evidence="1">
    <location>
        <begin position="58"/>
        <end position="98"/>
    </location>
</feature>
<keyword evidence="1" id="KW-0175">Coiled coil</keyword>
<dbReference type="Proteomes" id="UP001165122">
    <property type="component" value="Unassembled WGS sequence"/>
</dbReference>
<evidence type="ECO:0000256" key="1">
    <source>
        <dbReference type="SAM" id="Coils"/>
    </source>
</evidence>
<name>A0A9W6Z7B8_9STRA</name>
<reference evidence="4" key="1">
    <citation type="journal article" date="2023" name="Commun. Biol.">
        <title>Genome analysis of Parmales, the sister group of diatoms, reveals the evolutionary specialization of diatoms from phago-mixotrophs to photoautotrophs.</title>
        <authorList>
            <person name="Ban H."/>
            <person name="Sato S."/>
            <person name="Yoshikawa S."/>
            <person name="Yamada K."/>
            <person name="Nakamura Y."/>
            <person name="Ichinomiya M."/>
            <person name="Sato N."/>
            <person name="Blanc-Mathieu R."/>
            <person name="Endo H."/>
            <person name="Kuwata A."/>
            <person name="Ogata H."/>
        </authorList>
    </citation>
    <scope>NUCLEOTIDE SEQUENCE [LARGE SCALE GENOMIC DNA]</scope>
    <source>
        <strain evidence="4">NIES 3700</strain>
    </source>
</reference>
<dbReference type="InterPro" id="IPR036910">
    <property type="entry name" value="HMG_box_dom_sf"/>
</dbReference>
<evidence type="ECO:0000313" key="3">
    <source>
        <dbReference type="EMBL" id="GMH47101.1"/>
    </source>
</evidence>
<protein>
    <submittedName>
        <fullName evidence="3">Uncharacterized protein</fullName>
    </submittedName>
</protein>
<dbReference type="AlphaFoldDB" id="A0A9W6Z7B8"/>
<organism evidence="3 4">
    <name type="scientific">Triparma laevis f. longispina</name>
    <dbReference type="NCBI Taxonomy" id="1714387"/>
    <lineage>
        <taxon>Eukaryota</taxon>
        <taxon>Sar</taxon>
        <taxon>Stramenopiles</taxon>
        <taxon>Ochrophyta</taxon>
        <taxon>Bolidophyceae</taxon>
        <taxon>Parmales</taxon>
        <taxon>Triparmaceae</taxon>
        <taxon>Triparma</taxon>
    </lineage>
</organism>
<dbReference type="Gene3D" id="1.10.30.10">
    <property type="entry name" value="High mobility group box domain"/>
    <property type="match status" value="1"/>
</dbReference>
<evidence type="ECO:0000256" key="2">
    <source>
        <dbReference type="SAM" id="MobiDB-lite"/>
    </source>
</evidence>
<dbReference type="SUPFAM" id="SSF47095">
    <property type="entry name" value="HMG-box"/>
    <property type="match status" value="1"/>
</dbReference>
<gene>
    <name evidence="3" type="ORF">TrLO_g10342</name>
</gene>
<comment type="caution">
    <text evidence="3">The sequence shown here is derived from an EMBL/GenBank/DDBJ whole genome shotgun (WGS) entry which is preliminary data.</text>
</comment>
<sequence>MVNSPTPLPPPYLYNHQTMNTLRAGERDSLDKVKAHHIQHLNGTNSFSKKFIESGKLREIEQKNHKKKKENYARKKENESLKKQVETLKQAKMEWLKKDQEQKKEFETLLWQALKVRARSFEKKRSRFEHVFEDMLRKAHLQMLHQVDNPVEDSFEDRVPRRNPKPTKDWECREGPCGSLANFIYFPGTHEYKKGESVEGKDFFTSCEFRKNFLKGIGPTKTGDVTGTRDRKKTDHYKPPVPKRDEKKPAAAKKKCLLKRGCSSINKGKEEKPRATSGYDLFRKEQCATLKSDGKFGNGNPNPSIYFGTLGRAWSALDKKEQDVWNTKAAEH</sequence>
<evidence type="ECO:0000313" key="4">
    <source>
        <dbReference type="Proteomes" id="UP001165122"/>
    </source>
</evidence>
<proteinExistence type="predicted"/>
<accession>A0A9W6Z7B8</accession>
<keyword evidence="4" id="KW-1185">Reference proteome</keyword>